<dbReference type="Proteomes" id="UP000075243">
    <property type="component" value="Unassembled WGS sequence"/>
</dbReference>
<dbReference type="Gramene" id="C.cajan_40449.t">
    <property type="protein sequence ID" value="C.cajan_40449.t.cds1"/>
    <property type="gene ID" value="C.cajan_40449"/>
</dbReference>
<keyword evidence="2" id="KW-1185">Reference proteome</keyword>
<organism evidence="1 2">
    <name type="scientific">Cajanus cajan</name>
    <name type="common">Pigeon pea</name>
    <name type="synonym">Cajanus indicus</name>
    <dbReference type="NCBI Taxonomy" id="3821"/>
    <lineage>
        <taxon>Eukaryota</taxon>
        <taxon>Viridiplantae</taxon>
        <taxon>Streptophyta</taxon>
        <taxon>Embryophyta</taxon>
        <taxon>Tracheophyta</taxon>
        <taxon>Spermatophyta</taxon>
        <taxon>Magnoliopsida</taxon>
        <taxon>eudicotyledons</taxon>
        <taxon>Gunneridae</taxon>
        <taxon>Pentapetalae</taxon>
        <taxon>rosids</taxon>
        <taxon>fabids</taxon>
        <taxon>Fabales</taxon>
        <taxon>Fabaceae</taxon>
        <taxon>Papilionoideae</taxon>
        <taxon>50 kb inversion clade</taxon>
        <taxon>NPAAA clade</taxon>
        <taxon>indigoferoid/millettioid clade</taxon>
        <taxon>Phaseoleae</taxon>
        <taxon>Cajanus</taxon>
    </lineage>
</organism>
<protein>
    <submittedName>
        <fullName evidence="1">Uncharacterized protein</fullName>
    </submittedName>
</protein>
<reference evidence="1" key="1">
    <citation type="journal article" date="2012" name="Nat. Biotechnol.">
        <title>Draft genome sequence of pigeonpea (Cajanus cajan), an orphan legume crop of resource-poor farmers.</title>
        <authorList>
            <person name="Varshney R.K."/>
            <person name="Chen W."/>
            <person name="Li Y."/>
            <person name="Bharti A.K."/>
            <person name="Saxena R.K."/>
            <person name="Schlueter J.A."/>
            <person name="Donoghue M.T."/>
            <person name="Azam S."/>
            <person name="Fan G."/>
            <person name="Whaley A.M."/>
            <person name="Farmer A.D."/>
            <person name="Sheridan J."/>
            <person name="Iwata A."/>
            <person name="Tuteja R."/>
            <person name="Penmetsa R.V."/>
            <person name="Wu W."/>
            <person name="Upadhyaya H.D."/>
            <person name="Yang S.P."/>
            <person name="Shah T."/>
            <person name="Saxena K.B."/>
            <person name="Michael T."/>
            <person name="McCombie W.R."/>
            <person name="Yang B."/>
            <person name="Zhang G."/>
            <person name="Yang H."/>
            <person name="Wang J."/>
            <person name="Spillane C."/>
            <person name="Cook D.R."/>
            <person name="May G.D."/>
            <person name="Xu X."/>
            <person name="Jackson S.A."/>
        </authorList>
    </citation>
    <scope>NUCLEOTIDE SEQUENCE [LARGE SCALE GENOMIC DNA]</scope>
</reference>
<dbReference type="AlphaFoldDB" id="A0A151RJN0"/>
<name>A0A151RJN0_CAJCA</name>
<proteinExistence type="predicted"/>
<gene>
    <name evidence="1" type="ORF">KK1_035827</name>
</gene>
<accession>A0A151RJN0</accession>
<evidence type="ECO:0000313" key="1">
    <source>
        <dbReference type="EMBL" id="KYP42757.1"/>
    </source>
</evidence>
<sequence>MAEAPGSAADLVQHVAAGAGSFAANLFGAMDGAVASTSFADIGAPSATPEITAHDQKLIKVKESQAAVPAAERAAAMTTKFGVAATAIPLSIATDPAATMVSHHDDNSLEGMPSLEDISNDPNQLCSDEAHSSSVEADAAAGAIVTVGVVAVIGNVKEAAKVRQAGVAGQFVDCNVEASIELDVASKVGSAKFGHRPRNTKFAVKTLHGADADLELDSPPLARGRQTYVEY</sequence>
<evidence type="ECO:0000313" key="2">
    <source>
        <dbReference type="Proteomes" id="UP000075243"/>
    </source>
</evidence>
<dbReference type="EMBL" id="KQ483701">
    <property type="protein sequence ID" value="KYP42757.1"/>
    <property type="molecule type" value="Genomic_DNA"/>
</dbReference>